<evidence type="ECO:0000313" key="4">
    <source>
        <dbReference type="Proteomes" id="UP000182719"/>
    </source>
</evidence>
<dbReference type="Pfam" id="PF03466">
    <property type="entry name" value="LysR_substrate"/>
    <property type="match status" value="1"/>
</dbReference>
<evidence type="ECO:0000256" key="1">
    <source>
        <dbReference type="ARBA" id="ARBA00009437"/>
    </source>
</evidence>
<dbReference type="PANTHER" id="PTHR30537">
    <property type="entry name" value="HTH-TYPE TRANSCRIPTIONAL REGULATOR"/>
    <property type="match status" value="1"/>
</dbReference>
<sequence length="200" mass="22278">MTKQAARSVIQPMLPGFLAAYPDIQVEVFVDDRFTDIVTGRFDAGIRFGQKVAKDMVSVRVGPDLRAAVVASPAYLAQRSAPRTPRDLVHHRCINYRMARTGGLYAWEFKEKGRRFEVRVEGSLVFNDGDLLEAAAVSGQGIAYIWEDQAAPYLASGRLVRLLEAWCPPFPGYCLYYPSRRQTPPALAAFLQALRSPKPS</sequence>
<comment type="similarity">
    <text evidence="1">Belongs to the LysR transcriptional regulatory family.</text>
</comment>
<dbReference type="Proteomes" id="UP000182719">
    <property type="component" value="Unassembled WGS sequence"/>
</dbReference>
<dbReference type="GO" id="GO:0043565">
    <property type="term" value="F:sequence-specific DNA binding"/>
    <property type="evidence" value="ECO:0007669"/>
    <property type="project" value="TreeGrafter"/>
</dbReference>
<dbReference type="InterPro" id="IPR005119">
    <property type="entry name" value="LysR_subst-bd"/>
</dbReference>
<dbReference type="EMBL" id="FOAP01000009">
    <property type="protein sequence ID" value="SEL84413.1"/>
    <property type="molecule type" value="Genomic_DNA"/>
</dbReference>
<gene>
    <name evidence="3" type="ORF">SAMN05444354_10920</name>
</gene>
<name>A0A1H7TI67_STIAU</name>
<dbReference type="SUPFAM" id="SSF53850">
    <property type="entry name" value="Periplasmic binding protein-like II"/>
    <property type="match status" value="1"/>
</dbReference>
<dbReference type="InterPro" id="IPR058163">
    <property type="entry name" value="LysR-type_TF_proteobact-type"/>
</dbReference>
<feature type="domain" description="LysR substrate-binding" evidence="2">
    <location>
        <begin position="5"/>
        <end position="195"/>
    </location>
</feature>
<reference evidence="4" key="1">
    <citation type="submission" date="2016-10" db="EMBL/GenBank/DDBJ databases">
        <authorList>
            <person name="Varghese N."/>
            <person name="Submissions S."/>
        </authorList>
    </citation>
    <scope>NUCLEOTIDE SEQUENCE [LARGE SCALE GENOMIC DNA]</scope>
    <source>
        <strain evidence="4">DSM 17044</strain>
    </source>
</reference>
<dbReference type="CDD" id="cd08474">
    <property type="entry name" value="PBP2_CrgA_like_5"/>
    <property type="match status" value="1"/>
</dbReference>
<organism evidence="3 4">
    <name type="scientific">Stigmatella aurantiaca</name>
    <dbReference type="NCBI Taxonomy" id="41"/>
    <lineage>
        <taxon>Bacteria</taxon>
        <taxon>Pseudomonadati</taxon>
        <taxon>Myxococcota</taxon>
        <taxon>Myxococcia</taxon>
        <taxon>Myxococcales</taxon>
        <taxon>Cystobacterineae</taxon>
        <taxon>Archangiaceae</taxon>
        <taxon>Stigmatella</taxon>
    </lineage>
</organism>
<dbReference type="AlphaFoldDB" id="A0A1H7TI67"/>
<evidence type="ECO:0000259" key="2">
    <source>
        <dbReference type="Pfam" id="PF03466"/>
    </source>
</evidence>
<protein>
    <submittedName>
        <fullName evidence="3">Transcriptional regulator, LysR family</fullName>
    </submittedName>
</protein>
<dbReference type="Gene3D" id="3.40.190.290">
    <property type="match status" value="1"/>
</dbReference>
<dbReference type="PANTHER" id="PTHR30537:SF1">
    <property type="entry name" value="HTH-TYPE TRANSCRIPTIONAL REGULATOR PGRR"/>
    <property type="match status" value="1"/>
</dbReference>
<dbReference type="RefSeq" id="WP_218158135.1">
    <property type="nucleotide sequence ID" value="NZ_FOAP01000009.1"/>
</dbReference>
<evidence type="ECO:0000313" key="3">
    <source>
        <dbReference type="EMBL" id="SEL84413.1"/>
    </source>
</evidence>
<dbReference type="GO" id="GO:0003700">
    <property type="term" value="F:DNA-binding transcription factor activity"/>
    <property type="evidence" value="ECO:0007669"/>
    <property type="project" value="TreeGrafter"/>
</dbReference>
<proteinExistence type="inferred from homology"/>
<keyword evidence="4" id="KW-1185">Reference proteome</keyword>
<dbReference type="GO" id="GO:0006351">
    <property type="term" value="P:DNA-templated transcription"/>
    <property type="evidence" value="ECO:0007669"/>
    <property type="project" value="TreeGrafter"/>
</dbReference>
<accession>A0A1H7TI67</accession>